<protein>
    <submittedName>
        <fullName evidence="5">Penicillin acylase family protein</fullName>
    </submittedName>
</protein>
<dbReference type="Gene3D" id="3.60.20.10">
    <property type="entry name" value="Glutamine Phosphoribosylpyrophosphate, subunit 1, domain 1"/>
    <property type="match status" value="1"/>
</dbReference>
<accession>A0ABW4XL33</accession>
<sequence length="806" mass="89975">MKLAKRLLFAIGILITASLAAVYFVVSASLPTIEGEWALPGLEHSVTIERDALGVPTIQAQSENDRAFALGVLHGQDRFFQMDLLRRNAAGELSELFGEAALSWDQAMRTHRFRARATRTIAAMPEPLKQQLIAYTRGVNSGRDSLAVRPFEYLLLSQSPRPWQPEDSLLCLFSMYVDLQNHDGGYERSLAFMQKHLPADWFEFLRPQPVSQTASGLPTWEAPLAGKVTTALTLPTIPMSDLLATLSENDDDSNGDDERMALAYRWHDEGVPGSNNWGVDGSRTSHGGAIVADDMHLGIRVPNTWYRASWYLKDGRRVTGATLPGAPAMVVGSNGDVAWGFTNSYGDWSEVIQLVTDDRRSQYLTPEGWQPFTYHDETILVGQETTRFIVRDTIWGPVIGEDDEGNLLAYRWVAHDIEGANLNMLAMVHARNTEEALIVAANSGVPAQNLMLADKDGRLHWSIMGPIPQRDWQDKQWIQDWSEQSLNWTSYRSADAYPLVSSTQHNGVLWTANSQVVMDELYPLIGDGGYDIGIRAGSIAEQLKQKQQFTEQDLLDIQLSTHNRLYDFWAEHLKAVVDIQPQPPFSKAILEALAKWQGKAEVDSVSYRLVSAYHDEVLSRTLGPIAKALEDKEYEAFSVRKIDNHIDNALWLMVTEQPEHLLNPEYKTWEGLLLASAEAAYQATFVDGKGTEQAGWGQVNQLHLQHPFSKVIPGLGILLDMPKQPMAGDGKHVVRIQGESFGASQRMVVAPGREQHGIFHMPTGQSGHPLSEFYRAGHDDWVNGNPSPFLPQKTKYNLKLLPVDPN</sequence>
<proteinExistence type="inferred from homology"/>
<keyword evidence="3" id="KW-0865">Zymogen</keyword>
<dbReference type="InterPro" id="IPR043147">
    <property type="entry name" value="Penicillin_amidase_A-knob"/>
</dbReference>
<evidence type="ECO:0000313" key="5">
    <source>
        <dbReference type="EMBL" id="MFD2095504.1"/>
    </source>
</evidence>
<keyword evidence="2" id="KW-0378">Hydrolase</keyword>
<dbReference type="InterPro" id="IPR002692">
    <property type="entry name" value="S45"/>
</dbReference>
<dbReference type="EMBL" id="JBHUHT010000009">
    <property type="protein sequence ID" value="MFD2095504.1"/>
    <property type="molecule type" value="Genomic_DNA"/>
</dbReference>
<reference evidence="6" key="1">
    <citation type="journal article" date="2019" name="Int. J. Syst. Evol. Microbiol.">
        <title>The Global Catalogue of Microorganisms (GCM) 10K type strain sequencing project: providing services to taxonomists for standard genome sequencing and annotation.</title>
        <authorList>
            <consortium name="The Broad Institute Genomics Platform"/>
            <consortium name="The Broad Institute Genome Sequencing Center for Infectious Disease"/>
            <person name="Wu L."/>
            <person name="Ma J."/>
        </authorList>
    </citation>
    <scope>NUCLEOTIDE SEQUENCE [LARGE SCALE GENOMIC DNA]</scope>
    <source>
        <strain evidence="6">CGMCC 1.10992</strain>
    </source>
</reference>
<dbReference type="InterPro" id="IPR023343">
    <property type="entry name" value="Penicillin_amidase_dom1"/>
</dbReference>
<comment type="subunit">
    <text evidence="4">Heterodimer of an alpha subunit and a beta subunit processed from the same precursor.</text>
</comment>
<dbReference type="Proteomes" id="UP001597380">
    <property type="component" value="Unassembled WGS sequence"/>
</dbReference>
<evidence type="ECO:0000313" key="6">
    <source>
        <dbReference type="Proteomes" id="UP001597380"/>
    </source>
</evidence>
<dbReference type="PANTHER" id="PTHR34218:SF4">
    <property type="entry name" value="ACYL-HOMOSERINE LACTONE ACYLASE QUIP"/>
    <property type="match status" value="1"/>
</dbReference>
<dbReference type="InterPro" id="IPR014395">
    <property type="entry name" value="Pen/GL7ACA/AHL_acylase"/>
</dbReference>
<dbReference type="PANTHER" id="PTHR34218">
    <property type="entry name" value="PEPTIDASE S45 PENICILLIN AMIDASE"/>
    <property type="match status" value="1"/>
</dbReference>
<dbReference type="RefSeq" id="WP_345341524.1">
    <property type="nucleotide sequence ID" value="NZ_BAABLI010000028.1"/>
</dbReference>
<dbReference type="Gene3D" id="1.10.1400.10">
    <property type="match status" value="1"/>
</dbReference>
<keyword evidence="6" id="KW-1185">Reference proteome</keyword>
<gene>
    <name evidence="5" type="ORF">ACFSJ3_05855</name>
</gene>
<dbReference type="CDD" id="cd03747">
    <property type="entry name" value="Ntn_PGA_like"/>
    <property type="match status" value="1"/>
</dbReference>
<dbReference type="InterPro" id="IPR029055">
    <property type="entry name" value="Ntn_hydrolases_N"/>
</dbReference>
<dbReference type="InterPro" id="IPR043146">
    <property type="entry name" value="Penicillin_amidase_N_B-knob"/>
</dbReference>
<comment type="similarity">
    <text evidence="1">Belongs to the peptidase S45 family.</text>
</comment>
<dbReference type="Pfam" id="PF01804">
    <property type="entry name" value="Penicil_amidase"/>
    <property type="match status" value="1"/>
</dbReference>
<evidence type="ECO:0000256" key="4">
    <source>
        <dbReference type="ARBA" id="ARBA00038735"/>
    </source>
</evidence>
<name>A0ABW4XL33_9GAMM</name>
<evidence type="ECO:0000256" key="3">
    <source>
        <dbReference type="ARBA" id="ARBA00023145"/>
    </source>
</evidence>
<organism evidence="5 6">
    <name type="scientific">Corallincola platygyrae</name>
    <dbReference type="NCBI Taxonomy" id="1193278"/>
    <lineage>
        <taxon>Bacteria</taxon>
        <taxon>Pseudomonadati</taxon>
        <taxon>Pseudomonadota</taxon>
        <taxon>Gammaproteobacteria</taxon>
        <taxon>Alteromonadales</taxon>
        <taxon>Psychromonadaceae</taxon>
        <taxon>Corallincola</taxon>
    </lineage>
</organism>
<dbReference type="Gene3D" id="1.10.439.10">
    <property type="entry name" value="Penicillin Amidohydrolase, domain 1"/>
    <property type="match status" value="1"/>
</dbReference>
<dbReference type="SUPFAM" id="SSF56235">
    <property type="entry name" value="N-terminal nucleophile aminohydrolases (Ntn hydrolases)"/>
    <property type="match status" value="1"/>
</dbReference>
<evidence type="ECO:0000256" key="1">
    <source>
        <dbReference type="ARBA" id="ARBA00006586"/>
    </source>
</evidence>
<comment type="caution">
    <text evidence="5">The sequence shown here is derived from an EMBL/GenBank/DDBJ whole genome shotgun (WGS) entry which is preliminary data.</text>
</comment>
<evidence type="ECO:0000256" key="2">
    <source>
        <dbReference type="ARBA" id="ARBA00022801"/>
    </source>
</evidence>
<dbReference type="Gene3D" id="2.30.120.10">
    <property type="match status" value="1"/>
</dbReference>
<dbReference type="PIRSF" id="PIRSF001227">
    <property type="entry name" value="Pen_acylase"/>
    <property type="match status" value="1"/>
</dbReference>